<dbReference type="InterPro" id="IPR016181">
    <property type="entry name" value="Acyl_CoA_acyltransferase"/>
</dbReference>
<dbReference type="NCBIfam" id="TIGR01575">
    <property type="entry name" value="rimI"/>
    <property type="match status" value="1"/>
</dbReference>
<sequence length="203" mass="24390">MLMNILQKFRTWYHIFFDHKKTLRREQLQFKDHVVQIKNENYFVAKAMVADIPDIVDAEKQIYNRADIWNSKAFEDEFSRDERDRLYLVIRNHDRLVAFIGGAFYDRKHECHITNLVVIPEFQNHGLGYFLMNNLITKARQMNFKRVTLEVRISNKKAQKLYEDLGFYSVSIKKHYYYSDHEDALNMSMNITKMDKSVDSFEA</sequence>
<dbReference type="PROSITE" id="PS51186">
    <property type="entry name" value="GNAT"/>
    <property type="match status" value="1"/>
</dbReference>
<reference evidence="6" key="1">
    <citation type="submission" date="2022-07" db="EMBL/GenBank/DDBJ databases">
        <authorList>
            <person name="Kouya T."/>
            <person name="Ishiyama Y."/>
        </authorList>
    </citation>
    <scope>NUCLEOTIDE SEQUENCE</scope>
    <source>
        <strain evidence="6">WR16-4</strain>
    </source>
</reference>
<dbReference type="Proteomes" id="UP001144204">
    <property type="component" value="Unassembled WGS sequence"/>
</dbReference>
<keyword evidence="2" id="KW-0963">Cytoplasm</keyword>
<gene>
    <name evidence="6" type="primary">rimI1</name>
    <name evidence="6" type="ORF">WR164_11320</name>
</gene>
<keyword evidence="4" id="KW-0012">Acyltransferase</keyword>
<proteinExistence type="inferred from homology"/>
<dbReference type="SUPFAM" id="SSF55729">
    <property type="entry name" value="Acyl-CoA N-acyltransferases (Nat)"/>
    <property type="match status" value="1"/>
</dbReference>
<evidence type="ECO:0000256" key="2">
    <source>
        <dbReference type="ARBA" id="ARBA00022490"/>
    </source>
</evidence>
<evidence type="ECO:0000256" key="4">
    <source>
        <dbReference type="ARBA" id="ARBA00023315"/>
    </source>
</evidence>
<dbReference type="Gene3D" id="3.40.630.30">
    <property type="match status" value="1"/>
</dbReference>
<organism evidence="6 7">
    <name type="scientific">Philodulcilactobacillus myokoensis</name>
    <dbReference type="NCBI Taxonomy" id="2929573"/>
    <lineage>
        <taxon>Bacteria</taxon>
        <taxon>Bacillati</taxon>
        <taxon>Bacillota</taxon>
        <taxon>Bacilli</taxon>
        <taxon>Lactobacillales</taxon>
        <taxon>Lactobacillaceae</taxon>
        <taxon>Philodulcilactobacillus</taxon>
    </lineage>
</organism>
<dbReference type="Pfam" id="PF00583">
    <property type="entry name" value="Acetyltransf_1"/>
    <property type="match status" value="1"/>
</dbReference>
<evidence type="ECO:0000313" key="7">
    <source>
        <dbReference type="Proteomes" id="UP001144204"/>
    </source>
</evidence>
<evidence type="ECO:0000313" key="6">
    <source>
        <dbReference type="EMBL" id="GLB47153.1"/>
    </source>
</evidence>
<comment type="similarity">
    <text evidence="1">Belongs to the acetyltransferase family. RimI subfamily.</text>
</comment>
<name>A0A9W6ETC3_9LACO</name>
<keyword evidence="7" id="KW-1185">Reference proteome</keyword>
<accession>A0A9W6ETC3</accession>
<evidence type="ECO:0000256" key="3">
    <source>
        <dbReference type="ARBA" id="ARBA00022679"/>
    </source>
</evidence>
<dbReference type="InterPro" id="IPR050680">
    <property type="entry name" value="YpeA/RimI_acetyltransf"/>
</dbReference>
<keyword evidence="3" id="KW-0808">Transferase</keyword>
<dbReference type="RefSeq" id="WP_286136610.1">
    <property type="nucleotide sequence ID" value="NZ_BRPL01000002.1"/>
</dbReference>
<evidence type="ECO:0000256" key="1">
    <source>
        <dbReference type="ARBA" id="ARBA00005395"/>
    </source>
</evidence>
<dbReference type="AlphaFoldDB" id="A0A9W6ETC3"/>
<comment type="caution">
    <text evidence="6">The sequence shown here is derived from an EMBL/GenBank/DDBJ whole genome shotgun (WGS) entry which is preliminary data.</text>
</comment>
<evidence type="ECO:0000259" key="5">
    <source>
        <dbReference type="PROSITE" id="PS51186"/>
    </source>
</evidence>
<protein>
    <submittedName>
        <fullName evidence="6">Ribosomal-protein-alanine acetyltransferase</fullName>
    </submittedName>
</protein>
<feature type="domain" description="N-acetyltransferase" evidence="5">
    <location>
        <begin position="47"/>
        <end position="192"/>
    </location>
</feature>
<dbReference type="EMBL" id="BRPL01000002">
    <property type="protein sequence ID" value="GLB47153.1"/>
    <property type="molecule type" value="Genomic_DNA"/>
</dbReference>
<dbReference type="InterPro" id="IPR000182">
    <property type="entry name" value="GNAT_dom"/>
</dbReference>
<dbReference type="GO" id="GO:0008080">
    <property type="term" value="F:N-acetyltransferase activity"/>
    <property type="evidence" value="ECO:0007669"/>
    <property type="project" value="InterPro"/>
</dbReference>
<reference evidence="6" key="2">
    <citation type="journal article" date="2023" name="PLoS ONE">
        <title>Philodulcilactobacillus myokoensis gen. nov., sp. nov., a fructophilic, acidophilic, and agar-phobic lactic acid bacterium isolated from fermented vegetable extracts.</title>
        <authorList>
            <person name="Kouya T."/>
            <person name="Ishiyama Y."/>
            <person name="Ohashi S."/>
            <person name="Kumakubo R."/>
            <person name="Yamazaki T."/>
            <person name="Otaki T."/>
        </authorList>
    </citation>
    <scope>NUCLEOTIDE SEQUENCE</scope>
    <source>
        <strain evidence="6">WR16-4</strain>
    </source>
</reference>
<dbReference type="PANTHER" id="PTHR43420">
    <property type="entry name" value="ACETYLTRANSFERASE"/>
    <property type="match status" value="1"/>
</dbReference>
<dbReference type="CDD" id="cd04301">
    <property type="entry name" value="NAT_SF"/>
    <property type="match status" value="1"/>
</dbReference>
<dbReference type="InterPro" id="IPR006464">
    <property type="entry name" value="AcTrfase_RimI/Ard1"/>
</dbReference>